<dbReference type="SMART" id="SM00028">
    <property type="entry name" value="TPR"/>
    <property type="match status" value="3"/>
</dbReference>
<evidence type="ECO:0000313" key="4">
    <source>
        <dbReference type="Proteomes" id="UP000315753"/>
    </source>
</evidence>
<reference evidence="3 4" key="1">
    <citation type="submission" date="2019-06" db="EMBL/GenBank/DDBJ databases">
        <title>Genome sequence of Ureibacillus terrenus.</title>
        <authorList>
            <person name="Maclea K.S."/>
            <person name="Simoes M."/>
        </authorList>
    </citation>
    <scope>NUCLEOTIDE SEQUENCE [LARGE SCALE GENOMIC DNA]</scope>
    <source>
        <strain evidence="3 4">ATCC BAA-384</strain>
    </source>
</reference>
<comment type="caution">
    <text evidence="3">The sequence shown here is derived from an EMBL/GenBank/DDBJ whole genome shotgun (WGS) entry which is preliminary data.</text>
</comment>
<evidence type="ECO:0000259" key="2">
    <source>
        <dbReference type="Pfam" id="PF00535"/>
    </source>
</evidence>
<keyword evidence="1" id="KW-0802">TPR repeat</keyword>
<dbReference type="InterPro" id="IPR001173">
    <property type="entry name" value="Glyco_trans_2-like"/>
</dbReference>
<evidence type="ECO:0000313" key="3">
    <source>
        <dbReference type="EMBL" id="TQE91241.1"/>
    </source>
</evidence>
<dbReference type="Pfam" id="PF00515">
    <property type="entry name" value="TPR_1"/>
    <property type="match status" value="1"/>
</dbReference>
<dbReference type="Proteomes" id="UP000315753">
    <property type="component" value="Unassembled WGS sequence"/>
</dbReference>
<dbReference type="EMBL" id="VIGD01000006">
    <property type="protein sequence ID" value="TQE91241.1"/>
    <property type="molecule type" value="Genomic_DNA"/>
</dbReference>
<dbReference type="Pfam" id="PF00535">
    <property type="entry name" value="Glycos_transf_2"/>
    <property type="match status" value="1"/>
</dbReference>
<feature type="domain" description="Glycosyltransferase 2-like" evidence="2">
    <location>
        <begin position="7"/>
        <end position="134"/>
    </location>
</feature>
<dbReference type="GO" id="GO:0016740">
    <property type="term" value="F:transferase activity"/>
    <property type="evidence" value="ECO:0007669"/>
    <property type="project" value="UniProtKB-KW"/>
</dbReference>
<name>A0A540V3D0_9BACL</name>
<dbReference type="InterPro" id="IPR011990">
    <property type="entry name" value="TPR-like_helical_dom_sf"/>
</dbReference>
<accession>A0A540V3D0</accession>
<dbReference type="PANTHER" id="PTHR43630:SF2">
    <property type="entry name" value="GLYCOSYLTRANSFERASE"/>
    <property type="match status" value="1"/>
</dbReference>
<keyword evidence="4" id="KW-1185">Reference proteome</keyword>
<dbReference type="Gene3D" id="3.90.550.10">
    <property type="entry name" value="Spore Coat Polysaccharide Biosynthesis Protein SpsA, Chain A"/>
    <property type="match status" value="1"/>
</dbReference>
<sequence length="343" mass="40374">MSSPSISLCMIVKNEEDFIERCLKSVQNAVQEIIIVDTGSTDQTIEICKKYNASIFPYRWNHHFADARNFGLSKASGDWILWLDADEELETGHEEFLMENLKNKNVTMYYLPVINYYGESFPVDPEKAFLYHQPRLFQNHKGIQFYNRIHETPIFPKNRDSSYTVDYLKVPIHHYGYIEELTKKRGKGERNLQLIQEEYKDPNHSPWIEYHLANEYYRRGDYQKAFDYLNESIFRFLLNGVKPPSILYRLKYGILVDTNSFENALEGIDKAIALYPDYVDLHFLKGLIYYQTEKFSEALACFEKCLELGEQNSKYLILKGTGSFRAQQYKAQCLEKLGRQQTK</sequence>
<protein>
    <submittedName>
        <fullName evidence="3">Glycosyltransferase</fullName>
    </submittedName>
</protein>
<keyword evidence="3" id="KW-0808">Transferase</keyword>
<dbReference type="Gene3D" id="1.25.40.10">
    <property type="entry name" value="Tetratricopeptide repeat domain"/>
    <property type="match status" value="1"/>
</dbReference>
<dbReference type="AlphaFoldDB" id="A0A540V3D0"/>
<dbReference type="PANTHER" id="PTHR43630">
    <property type="entry name" value="POLY-BETA-1,6-N-ACETYL-D-GLUCOSAMINE SYNTHASE"/>
    <property type="match status" value="1"/>
</dbReference>
<dbReference type="CDD" id="cd02511">
    <property type="entry name" value="Beta4Glucosyltransferase"/>
    <property type="match status" value="1"/>
</dbReference>
<evidence type="ECO:0000256" key="1">
    <source>
        <dbReference type="PROSITE-ProRule" id="PRU00339"/>
    </source>
</evidence>
<dbReference type="SUPFAM" id="SSF53448">
    <property type="entry name" value="Nucleotide-diphospho-sugar transferases"/>
    <property type="match status" value="1"/>
</dbReference>
<proteinExistence type="predicted"/>
<dbReference type="PROSITE" id="PS50005">
    <property type="entry name" value="TPR"/>
    <property type="match status" value="1"/>
</dbReference>
<gene>
    <name evidence="3" type="ORF">FKZ59_06245</name>
</gene>
<dbReference type="InterPro" id="IPR029044">
    <property type="entry name" value="Nucleotide-diphossugar_trans"/>
</dbReference>
<feature type="repeat" description="TPR" evidence="1">
    <location>
        <begin position="279"/>
        <end position="312"/>
    </location>
</feature>
<dbReference type="InterPro" id="IPR019734">
    <property type="entry name" value="TPR_rpt"/>
</dbReference>
<organism evidence="3 4">
    <name type="scientific">Ureibacillus terrenus</name>
    <dbReference type="NCBI Taxonomy" id="118246"/>
    <lineage>
        <taxon>Bacteria</taxon>
        <taxon>Bacillati</taxon>
        <taxon>Bacillota</taxon>
        <taxon>Bacilli</taxon>
        <taxon>Bacillales</taxon>
        <taxon>Caryophanaceae</taxon>
        <taxon>Ureibacillus</taxon>
    </lineage>
</organism>
<dbReference type="OrthoDB" id="9815923at2"/>
<dbReference type="SUPFAM" id="SSF48452">
    <property type="entry name" value="TPR-like"/>
    <property type="match status" value="1"/>
</dbReference>